<feature type="region of interest" description="Disordered" evidence="1">
    <location>
        <begin position="54"/>
        <end position="87"/>
    </location>
</feature>
<feature type="region of interest" description="Disordered" evidence="1">
    <location>
        <begin position="1"/>
        <end position="37"/>
    </location>
</feature>
<name>A0A7S4P3G0_GUITH</name>
<dbReference type="EMBL" id="HBKN01036127">
    <property type="protein sequence ID" value="CAE2322499.1"/>
    <property type="molecule type" value="Transcribed_RNA"/>
</dbReference>
<feature type="region of interest" description="Disordered" evidence="1">
    <location>
        <begin position="238"/>
        <end position="283"/>
    </location>
</feature>
<feature type="compositionally biased region" description="Polar residues" evidence="1">
    <location>
        <begin position="1"/>
        <end position="12"/>
    </location>
</feature>
<feature type="compositionally biased region" description="Basic residues" evidence="1">
    <location>
        <begin position="261"/>
        <end position="270"/>
    </location>
</feature>
<dbReference type="AlphaFoldDB" id="A0A7S4P3G0"/>
<reference evidence="2" key="1">
    <citation type="submission" date="2021-01" db="EMBL/GenBank/DDBJ databases">
        <authorList>
            <person name="Corre E."/>
            <person name="Pelletier E."/>
            <person name="Niang G."/>
            <person name="Scheremetjew M."/>
            <person name="Finn R."/>
            <person name="Kale V."/>
            <person name="Holt S."/>
            <person name="Cochrane G."/>
            <person name="Meng A."/>
            <person name="Brown T."/>
            <person name="Cohen L."/>
        </authorList>
    </citation>
    <scope>NUCLEOTIDE SEQUENCE</scope>
    <source>
        <strain evidence="2">CCMP 2712</strain>
    </source>
</reference>
<protein>
    <submittedName>
        <fullName evidence="2">Uncharacterized protein</fullName>
    </submittedName>
</protein>
<organism evidence="2">
    <name type="scientific">Guillardia theta</name>
    <name type="common">Cryptophyte</name>
    <name type="synonym">Cryptomonas phi</name>
    <dbReference type="NCBI Taxonomy" id="55529"/>
    <lineage>
        <taxon>Eukaryota</taxon>
        <taxon>Cryptophyceae</taxon>
        <taxon>Pyrenomonadales</taxon>
        <taxon>Geminigeraceae</taxon>
        <taxon>Guillardia</taxon>
    </lineage>
</organism>
<sequence length="283" mass="31191">MGNYCSNCTQGFGNEGGESTIEESASPALKQGDKRAPGELTDLKAAVPKLVAAQRGIMRNSPRDGKALGQKGWADRPAPSLQGGVVEEDVDTEEYHRLLDNMTVDDTTRHFGPLTDDDSEDLQRTEDDFTEIVDDFTESGMRTNRSNKNVSWREDYHDSNSPRTAIKMSDKILKNRSQGDENFGGNLITESISADVFNSQPGTTAGNSLPTAHQDAFGNKLMNSNGFYVSDAASARSGSEYRPVSFQTRTSSPDPDDVRRRLAKQSRKYLQKADKDLLAKRKK</sequence>
<feature type="compositionally biased region" description="Basic and acidic residues" evidence="1">
    <location>
        <begin position="271"/>
        <end position="283"/>
    </location>
</feature>
<accession>A0A7S4P3G0</accession>
<gene>
    <name evidence="2" type="ORF">GTHE00462_LOCUS28204</name>
</gene>
<evidence type="ECO:0000313" key="2">
    <source>
        <dbReference type="EMBL" id="CAE2322499.1"/>
    </source>
</evidence>
<evidence type="ECO:0000256" key="1">
    <source>
        <dbReference type="SAM" id="MobiDB-lite"/>
    </source>
</evidence>
<proteinExistence type="predicted"/>